<name>A0A6H2A2X4_9ZZZZ</name>
<evidence type="ECO:0008006" key="2">
    <source>
        <dbReference type="Google" id="ProtNLM"/>
    </source>
</evidence>
<proteinExistence type="predicted"/>
<evidence type="ECO:0000313" key="1">
    <source>
        <dbReference type="EMBL" id="QJA54546.1"/>
    </source>
</evidence>
<dbReference type="AlphaFoldDB" id="A0A6H2A2X4"/>
<dbReference type="EMBL" id="MT144516">
    <property type="protein sequence ID" value="QJA54546.1"/>
    <property type="molecule type" value="Genomic_DNA"/>
</dbReference>
<sequence>MRIMLIILALAILLSACVPTTPTNHTCIVDSQCATKDNLTVCLDSNDTMVLEKIMSIFEEEK</sequence>
<dbReference type="PROSITE" id="PS51257">
    <property type="entry name" value="PROKAR_LIPOPROTEIN"/>
    <property type="match status" value="1"/>
</dbReference>
<organism evidence="1">
    <name type="scientific">viral metagenome</name>
    <dbReference type="NCBI Taxonomy" id="1070528"/>
    <lineage>
        <taxon>unclassified sequences</taxon>
        <taxon>metagenomes</taxon>
        <taxon>organismal metagenomes</taxon>
    </lineage>
</organism>
<gene>
    <name evidence="1" type="ORF">TM448A05251_0006</name>
</gene>
<reference evidence="1" key="1">
    <citation type="submission" date="2020-03" db="EMBL/GenBank/DDBJ databases">
        <title>The deep terrestrial virosphere.</title>
        <authorList>
            <person name="Holmfeldt K."/>
            <person name="Nilsson E."/>
            <person name="Simone D."/>
            <person name="Lopez-Fernandez M."/>
            <person name="Wu X."/>
            <person name="de Brujin I."/>
            <person name="Lundin D."/>
            <person name="Andersson A."/>
            <person name="Bertilsson S."/>
            <person name="Dopson M."/>
        </authorList>
    </citation>
    <scope>NUCLEOTIDE SEQUENCE</scope>
    <source>
        <strain evidence="1">TM448A05251</strain>
    </source>
</reference>
<accession>A0A6H2A2X4</accession>
<protein>
    <recommendedName>
        <fullName evidence="2">Lipoprotein</fullName>
    </recommendedName>
</protein>